<protein>
    <submittedName>
        <fullName evidence="3">Uncharacterized protein</fullName>
    </submittedName>
</protein>
<comment type="subcellular location">
    <subcellularLocation>
        <location evidence="1">Mitochondrion</location>
    </subcellularLocation>
</comment>
<dbReference type="PANTHER" id="PTHR47046">
    <property type="entry name" value="SUCCINATE DEHYDROGENASE ASSEMBLY FACTOR 1, MITOCHONDRIAL"/>
    <property type="match status" value="1"/>
</dbReference>
<evidence type="ECO:0000313" key="3">
    <source>
        <dbReference type="EMBL" id="KHJ85403.1"/>
    </source>
</evidence>
<dbReference type="GO" id="GO:0034553">
    <property type="term" value="P:mitochondrial respiratory chain complex II assembly"/>
    <property type="evidence" value="ECO:0007669"/>
    <property type="project" value="InterPro"/>
</dbReference>
<evidence type="ECO:0000313" key="4">
    <source>
        <dbReference type="Proteomes" id="UP000053660"/>
    </source>
</evidence>
<reference evidence="3 4" key="1">
    <citation type="submission" date="2014-03" db="EMBL/GenBank/DDBJ databases">
        <title>Draft genome of the hookworm Oesophagostomum dentatum.</title>
        <authorList>
            <person name="Mitreva M."/>
        </authorList>
    </citation>
    <scope>NUCLEOTIDE SEQUENCE [LARGE SCALE GENOMIC DNA]</scope>
    <source>
        <strain evidence="3 4">OD-Hann</strain>
    </source>
</reference>
<dbReference type="InterPro" id="IPR052687">
    <property type="entry name" value="SDHAF1"/>
</dbReference>
<evidence type="ECO:0000256" key="2">
    <source>
        <dbReference type="ARBA" id="ARBA00023128"/>
    </source>
</evidence>
<dbReference type="Proteomes" id="UP000053660">
    <property type="component" value="Unassembled WGS sequence"/>
</dbReference>
<dbReference type="GO" id="GO:0005739">
    <property type="term" value="C:mitochondrion"/>
    <property type="evidence" value="ECO:0007669"/>
    <property type="project" value="UniProtKB-SubCell"/>
</dbReference>
<gene>
    <name evidence="3" type="ORF">OESDEN_14871</name>
</gene>
<dbReference type="OrthoDB" id="337870at2759"/>
<accession>A0A0B1SJ88</accession>
<keyword evidence="2" id="KW-0496">Mitochondrion</keyword>
<name>A0A0B1SJ88_OESDE</name>
<dbReference type="EMBL" id="KN564011">
    <property type="protein sequence ID" value="KHJ85403.1"/>
    <property type="molecule type" value="Genomic_DNA"/>
</dbReference>
<sequence length="328" mass="36662">MSAARVHSKLQRLVLETYRDYLRAVKPLDPSVREQVRREFREAATRFQPSEVLLIEYHLRRAKKQLKQLQKGSVTAVGSISIDHKQVRFLSTGVLAACFVCLDKRNEMADHKILPVFAFIDDGDQLQQLREYLNNVGKAKLDPKGPPDVSDNLLDLCSQLTVMGACPHPVEVDYILNSVCSLMVLVPAERAPEVVGAFCKAITPAHFKGLGWNSNAGHAVHVLSNLFRGFAAHPKIQEMLYRSLVAMCSEAHMIGELDCSTETLQKQFKQWGTSLEGQRDILRLVHIGLLEDQKADQAAKVMIMLLGTYTEKDAAQARDDAIECVRTA</sequence>
<evidence type="ECO:0000256" key="1">
    <source>
        <dbReference type="ARBA" id="ARBA00004173"/>
    </source>
</evidence>
<feature type="non-terminal residue" evidence="3">
    <location>
        <position position="328"/>
    </location>
</feature>
<dbReference type="AlphaFoldDB" id="A0A0B1SJ88"/>
<dbReference type="CDD" id="cd20268">
    <property type="entry name" value="Complex1_LYR_SDHAF1_LYRM8"/>
    <property type="match status" value="1"/>
</dbReference>
<dbReference type="InterPro" id="IPR045295">
    <property type="entry name" value="Complex1_LYR_SDHAF1_LYRM8"/>
</dbReference>
<organism evidence="3 4">
    <name type="scientific">Oesophagostomum dentatum</name>
    <name type="common">Nodular worm</name>
    <dbReference type="NCBI Taxonomy" id="61180"/>
    <lineage>
        <taxon>Eukaryota</taxon>
        <taxon>Metazoa</taxon>
        <taxon>Ecdysozoa</taxon>
        <taxon>Nematoda</taxon>
        <taxon>Chromadorea</taxon>
        <taxon>Rhabditida</taxon>
        <taxon>Rhabditina</taxon>
        <taxon>Rhabditomorpha</taxon>
        <taxon>Strongyloidea</taxon>
        <taxon>Strongylidae</taxon>
        <taxon>Oesophagostomum</taxon>
    </lineage>
</organism>
<dbReference type="PANTHER" id="PTHR47046:SF1">
    <property type="entry name" value="SUCCINATE DEHYDROGENASE ASSEMBLY FACTOR 1, MITOCHONDRIAL"/>
    <property type="match status" value="1"/>
</dbReference>
<proteinExistence type="predicted"/>
<keyword evidence="4" id="KW-1185">Reference proteome</keyword>